<gene>
    <name evidence="1" type="ORF">J2W91_004716</name>
</gene>
<accession>A0AAP5H4I1</accession>
<dbReference type="RefSeq" id="WP_310144243.1">
    <property type="nucleotide sequence ID" value="NZ_JAVDTR010000015.1"/>
</dbReference>
<dbReference type="AlphaFoldDB" id="A0AAP5H4I1"/>
<protein>
    <submittedName>
        <fullName evidence="1">Uncharacterized protein</fullName>
    </submittedName>
</protein>
<reference evidence="1" key="1">
    <citation type="submission" date="2023-07" db="EMBL/GenBank/DDBJ databases">
        <title>Sorghum-associated microbial communities from plants grown in Nebraska, USA.</title>
        <authorList>
            <person name="Schachtman D."/>
        </authorList>
    </citation>
    <scope>NUCLEOTIDE SEQUENCE</scope>
    <source>
        <strain evidence="1">BE80</strain>
    </source>
</reference>
<name>A0AAP5H4I1_PAEAM</name>
<evidence type="ECO:0000313" key="1">
    <source>
        <dbReference type="EMBL" id="MDR6726210.1"/>
    </source>
</evidence>
<organism evidence="1 2">
    <name type="scientific">Paenibacillus amylolyticus</name>
    <dbReference type="NCBI Taxonomy" id="1451"/>
    <lineage>
        <taxon>Bacteria</taxon>
        <taxon>Bacillati</taxon>
        <taxon>Bacillota</taxon>
        <taxon>Bacilli</taxon>
        <taxon>Bacillales</taxon>
        <taxon>Paenibacillaceae</taxon>
        <taxon>Paenibacillus</taxon>
    </lineage>
</organism>
<evidence type="ECO:0000313" key="2">
    <source>
        <dbReference type="Proteomes" id="UP001254832"/>
    </source>
</evidence>
<dbReference type="EMBL" id="JAVDTR010000015">
    <property type="protein sequence ID" value="MDR6726210.1"/>
    <property type="molecule type" value="Genomic_DNA"/>
</dbReference>
<dbReference type="Proteomes" id="UP001254832">
    <property type="component" value="Unassembled WGS sequence"/>
</dbReference>
<proteinExistence type="predicted"/>
<comment type="caution">
    <text evidence="1">The sequence shown here is derived from an EMBL/GenBank/DDBJ whole genome shotgun (WGS) entry which is preliminary data.</text>
</comment>
<sequence length="169" mass="19549">MRTNFKKTTVLVVVFLIALSLILIFINASNKKENLTSSNYYKSFVSSVNSLDLVLAQIDENNNEDDTAVLMFDAYTSIVFINHRIDLMLDHSAIKLNTLSNDLLLLENSYASLVRDQISNKTKFNFQEHKLFKQQIRQFLNELPEEYEDSDNFINQLNEAAEQIKPLIH</sequence>